<proteinExistence type="predicted"/>
<reference evidence="1 2" key="1">
    <citation type="journal article" date="2020" name="ISME J.">
        <title>Comparative genomics reveals insights into cyanobacterial evolution and habitat adaptation.</title>
        <authorList>
            <person name="Chen M.Y."/>
            <person name="Teng W.K."/>
            <person name="Zhao L."/>
            <person name="Hu C.X."/>
            <person name="Zhou Y.K."/>
            <person name="Han B.P."/>
            <person name="Song L.R."/>
            <person name="Shu W.S."/>
        </authorList>
    </citation>
    <scope>NUCLEOTIDE SEQUENCE [LARGE SCALE GENOMIC DNA]</scope>
    <source>
        <strain evidence="1 2">FACHB-248</strain>
    </source>
</reference>
<dbReference type="SUPFAM" id="SSF88723">
    <property type="entry name" value="PIN domain-like"/>
    <property type="match status" value="1"/>
</dbReference>
<dbReference type="InterPro" id="IPR029060">
    <property type="entry name" value="PIN-like_dom_sf"/>
</dbReference>
<gene>
    <name evidence="1" type="ORF">H6G81_30380</name>
</gene>
<protein>
    <submittedName>
        <fullName evidence="1">Uncharacterized protein</fullName>
    </submittedName>
</protein>
<dbReference type="RefSeq" id="WP_186227724.1">
    <property type="nucleotide sequence ID" value="NZ_JACJTA010000105.1"/>
</dbReference>
<evidence type="ECO:0000313" key="1">
    <source>
        <dbReference type="EMBL" id="MBD2608708.1"/>
    </source>
</evidence>
<sequence>MSLSILDTDSVSLFQRGNLEIARHLNSVDASEIAITIITVEEQIRGRFQVIRRATANDLVSAYEKLQVTFDSLKSFNILRFTGKGRGQKAGGRRNV</sequence>
<organism evidence="1 2">
    <name type="scientific">Scytonema hofmannii FACHB-248</name>
    <dbReference type="NCBI Taxonomy" id="1842502"/>
    <lineage>
        <taxon>Bacteria</taxon>
        <taxon>Bacillati</taxon>
        <taxon>Cyanobacteriota</taxon>
        <taxon>Cyanophyceae</taxon>
        <taxon>Nostocales</taxon>
        <taxon>Scytonemataceae</taxon>
        <taxon>Scytonema</taxon>
    </lineage>
</organism>
<dbReference type="EMBL" id="JACJTA010000105">
    <property type="protein sequence ID" value="MBD2608708.1"/>
    <property type="molecule type" value="Genomic_DNA"/>
</dbReference>
<comment type="caution">
    <text evidence="1">The sequence shown here is derived from an EMBL/GenBank/DDBJ whole genome shotgun (WGS) entry which is preliminary data.</text>
</comment>
<dbReference type="Gene3D" id="3.40.50.1010">
    <property type="entry name" value="5'-nuclease"/>
    <property type="match status" value="1"/>
</dbReference>
<evidence type="ECO:0000313" key="2">
    <source>
        <dbReference type="Proteomes" id="UP000660380"/>
    </source>
</evidence>
<accession>A0ABR8GZV2</accession>
<keyword evidence="2" id="KW-1185">Reference proteome</keyword>
<dbReference type="Proteomes" id="UP000660380">
    <property type="component" value="Unassembled WGS sequence"/>
</dbReference>
<name>A0ABR8GZV2_9CYAN</name>